<evidence type="ECO:0000313" key="2">
    <source>
        <dbReference type="Proteomes" id="UP000245626"/>
    </source>
</evidence>
<sequence>MAFASIITGSVVAPSRLSLVRASPPSGKTLCRTTLVPSASRSFHSTRRHFSLPPSEKPLAFAFDIDGVLKAGPLVLPQAKRALRILEGENRRRVKIPYVFITNGGGKHEAERAKDLSRELEVLVSLSYILLCSFFAPSFDWFQLGCGVRLAPHSTLSGFKVTPDQVIQAHTVMRSLVPLYHDKPILMIGGPDHPPGAARKVMEGYGFERVYTSHDLHNYAPEAWPFTPLSPEQKEVCRVEDFSKIPFSAVLVFHDSREWGRDIQFITDVLRSEGGVFGTESSPERPPQTQIPLYFSHGDLREFFFSFPFFFQTFLGKFNVHSNVGRSWWIGIEIPGLTPFLVLLHLP</sequence>
<organism evidence="1 2">
    <name type="scientific">Violaceomyces palustris</name>
    <dbReference type="NCBI Taxonomy" id="1673888"/>
    <lineage>
        <taxon>Eukaryota</taxon>
        <taxon>Fungi</taxon>
        <taxon>Dikarya</taxon>
        <taxon>Basidiomycota</taxon>
        <taxon>Ustilaginomycotina</taxon>
        <taxon>Ustilaginomycetes</taxon>
        <taxon>Violaceomycetales</taxon>
        <taxon>Violaceomycetaceae</taxon>
        <taxon>Violaceomyces</taxon>
    </lineage>
</organism>
<feature type="non-terminal residue" evidence="1">
    <location>
        <position position="347"/>
    </location>
</feature>
<proteinExistence type="predicted"/>
<name>A0ACD0NL23_9BASI</name>
<keyword evidence="2" id="KW-1185">Reference proteome</keyword>
<accession>A0ACD0NL23</accession>
<dbReference type="Proteomes" id="UP000245626">
    <property type="component" value="Unassembled WGS sequence"/>
</dbReference>
<reference evidence="1 2" key="1">
    <citation type="journal article" date="2018" name="Mol. Biol. Evol.">
        <title>Broad Genomic Sampling Reveals a Smut Pathogenic Ancestry of the Fungal Clade Ustilaginomycotina.</title>
        <authorList>
            <person name="Kijpornyongpan T."/>
            <person name="Mondo S.J."/>
            <person name="Barry K."/>
            <person name="Sandor L."/>
            <person name="Lee J."/>
            <person name="Lipzen A."/>
            <person name="Pangilinan J."/>
            <person name="LaButti K."/>
            <person name="Hainaut M."/>
            <person name="Henrissat B."/>
            <person name="Grigoriev I.V."/>
            <person name="Spatafora J.W."/>
            <person name="Aime M.C."/>
        </authorList>
    </citation>
    <scope>NUCLEOTIDE SEQUENCE [LARGE SCALE GENOMIC DNA]</scope>
    <source>
        <strain evidence="1 2">SA 807</strain>
    </source>
</reference>
<evidence type="ECO:0000313" key="1">
    <source>
        <dbReference type="EMBL" id="PWN46521.1"/>
    </source>
</evidence>
<protein>
    <submittedName>
        <fullName evidence="1">Uncharacterized protein</fullName>
    </submittedName>
</protein>
<gene>
    <name evidence="1" type="ORF">IE53DRAFT_382815</name>
</gene>
<dbReference type="EMBL" id="KZ820946">
    <property type="protein sequence ID" value="PWN46521.1"/>
    <property type="molecule type" value="Genomic_DNA"/>
</dbReference>